<evidence type="ECO:0000256" key="7">
    <source>
        <dbReference type="HAMAP-Rule" id="MF_01895"/>
    </source>
</evidence>
<keyword evidence="2 7" id="KW-0963">Cytoplasm</keyword>
<dbReference type="Pfam" id="PF00575">
    <property type="entry name" value="S1"/>
    <property type="match status" value="1"/>
</dbReference>
<dbReference type="PROSITE" id="PS50126">
    <property type="entry name" value="S1"/>
    <property type="match status" value="1"/>
</dbReference>
<feature type="domain" description="S1 motif" evidence="10">
    <location>
        <begin position="683"/>
        <end position="764"/>
    </location>
</feature>
<feature type="region of interest" description="Disordered" evidence="9">
    <location>
        <begin position="771"/>
        <end position="801"/>
    </location>
</feature>
<keyword evidence="5 7" id="KW-0269">Exonuclease</keyword>
<dbReference type="HAMAP" id="MF_01895">
    <property type="entry name" value="RNase_R"/>
    <property type="match status" value="1"/>
</dbReference>
<dbReference type="InterPro" id="IPR022966">
    <property type="entry name" value="RNase_II/R_CS"/>
</dbReference>
<evidence type="ECO:0000256" key="1">
    <source>
        <dbReference type="ARBA" id="ARBA00001849"/>
    </source>
</evidence>
<comment type="caution">
    <text evidence="11">The sequence shown here is derived from an EMBL/GenBank/DDBJ whole genome shotgun (WGS) entry which is preliminary data.</text>
</comment>
<evidence type="ECO:0000256" key="2">
    <source>
        <dbReference type="ARBA" id="ARBA00022490"/>
    </source>
</evidence>
<dbReference type="Gene3D" id="2.40.50.140">
    <property type="entry name" value="Nucleic acid-binding proteins"/>
    <property type="match status" value="1"/>
</dbReference>
<dbReference type="NCBIfam" id="TIGR02063">
    <property type="entry name" value="RNase_R"/>
    <property type="match status" value="1"/>
</dbReference>
<name>A0ABX0UWS6_9HYPH</name>
<dbReference type="Pfam" id="PF00773">
    <property type="entry name" value="RNB"/>
    <property type="match status" value="1"/>
</dbReference>
<accession>A0ABX0UWS6</accession>
<comment type="function">
    <text evidence="7">3'-5' exoribonuclease that releases 5'-nucleoside monophosphates and is involved in maturation of structured RNAs.</text>
</comment>
<proteinExistence type="inferred from homology"/>
<dbReference type="EMBL" id="JAASQI010000001">
    <property type="protein sequence ID" value="NIJ56334.1"/>
    <property type="molecule type" value="Genomic_DNA"/>
</dbReference>
<gene>
    <name evidence="7" type="primary">rnr</name>
    <name evidence="11" type="ORF">FHS82_000147</name>
</gene>
<dbReference type="InterPro" id="IPR040476">
    <property type="entry name" value="CSD2"/>
</dbReference>
<feature type="region of interest" description="Disordered" evidence="9">
    <location>
        <begin position="1"/>
        <end position="42"/>
    </location>
</feature>
<evidence type="ECO:0000256" key="6">
    <source>
        <dbReference type="ARBA" id="ARBA00022884"/>
    </source>
</evidence>
<dbReference type="InterPro" id="IPR050180">
    <property type="entry name" value="RNR_Ribonuclease"/>
</dbReference>
<evidence type="ECO:0000313" key="11">
    <source>
        <dbReference type="EMBL" id="NIJ56334.1"/>
    </source>
</evidence>
<dbReference type="SUPFAM" id="SSF50249">
    <property type="entry name" value="Nucleic acid-binding proteins"/>
    <property type="match status" value="2"/>
</dbReference>
<organism evidence="11 12">
    <name type="scientific">Pseudochelatococcus lubricantis</name>
    <dbReference type="NCBI Taxonomy" id="1538102"/>
    <lineage>
        <taxon>Bacteria</taxon>
        <taxon>Pseudomonadati</taxon>
        <taxon>Pseudomonadota</taxon>
        <taxon>Alphaproteobacteria</taxon>
        <taxon>Hyphomicrobiales</taxon>
        <taxon>Chelatococcaceae</taxon>
        <taxon>Pseudochelatococcus</taxon>
    </lineage>
</organism>
<evidence type="ECO:0000256" key="5">
    <source>
        <dbReference type="ARBA" id="ARBA00022839"/>
    </source>
</evidence>
<evidence type="ECO:0000256" key="8">
    <source>
        <dbReference type="SAM" id="Coils"/>
    </source>
</evidence>
<evidence type="ECO:0000256" key="9">
    <source>
        <dbReference type="SAM" id="MobiDB-lite"/>
    </source>
</evidence>
<evidence type="ECO:0000256" key="3">
    <source>
        <dbReference type="ARBA" id="ARBA00022722"/>
    </source>
</evidence>
<evidence type="ECO:0000256" key="4">
    <source>
        <dbReference type="ARBA" id="ARBA00022801"/>
    </source>
</evidence>
<dbReference type="EC" id="3.1.13.1" evidence="7"/>
<keyword evidence="12" id="KW-1185">Reference proteome</keyword>
<keyword evidence="6 7" id="KW-0694">RNA-binding</keyword>
<evidence type="ECO:0000313" key="12">
    <source>
        <dbReference type="Proteomes" id="UP001429580"/>
    </source>
</evidence>
<dbReference type="PANTHER" id="PTHR23355">
    <property type="entry name" value="RIBONUCLEASE"/>
    <property type="match status" value="1"/>
</dbReference>
<dbReference type="Proteomes" id="UP001429580">
    <property type="component" value="Unassembled WGS sequence"/>
</dbReference>
<dbReference type="PANTHER" id="PTHR23355:SF9">
    <property type="entry name" value="DIS3-LIKE EXONUCLEASE 2"/>
    <property type="match status" value="1"/>
</dbReference>
<dbReference type="InterPro" id="IPR001900">
    <property type="entry name" value="RNase_II/R"/>
</dbReference>
<dbReference type="PROSITE" id="PS01175">
    <property type="entry name" value="RIBONUCLEASE_II"/>
    <property type="match status" value="1"/>
</dbReference>
<dbReference type="InterPro" id="IPR011805">
    <property type="entry name" value="RNase_R"/>
</dbReference>
<dbReference type="CDD" id="cd04471">
    <property type="entry name" value="S1_RNase_R"/>
    <property type="match status" value="1"/>
</dbReference>
<dbReference type="InterPro" id="IPR004476">
    <property type="entry name" value="RNase_II/RNase_R"/>
</dbReference>
<feature type="compositionally biased region" description="Basic residues" evidence="9">
    <location>
        <begin position="771"/>
        <end position="780"/>
    </location>
</feature>
<comment type="catalytic activity">
    <reaction evidence="1 7">
        <text>Exonucleolytic cleavage in the 3'- to 5'-direction to yield nucleoside 5'-phosphates.</text>
        <dbReference type="EC" id="3.1.13.1"/>
    </reaction>
</comment>
<keyword evidence="8" id="KW-0175">Coiled coil</keyword>
<feature type="coiled-coil region" evidence="8">
    <location>
        <begin position="641"/>
        <end position="668"/>
    </location>
</feature>
<reference evidence="11 12" key="1">
    <citation type="submission" date="2020-03" db="EMBL/GenBank/DDBJ databases">
        <title>Genomic Encyclopedia of Type Strains, Phase IV (KMG-IV): sequencing the most valuable type-strain genomes for metagenomic binning, comparative biology and taxonomic classification.</title>
        <authorList>
            <person name="Goeker M."/>
        </authorList>
    </citation>
    <scope>NUCLEOTIDE SEQUENCE [LARGE SCALE GENOMIC DNA]</scope>
    <source>
        <strain evidence="11 12">DSM 103870</strain>
    </source>
</reference>
<protein>
    <recommendedName>
        <fullName evidence="7">Ribonuclease R</fullName>
        <shortName evidence="7">RNase R</shortName>
        <ecNumber evidence="7">3.1.13.1</ecNumber>
    </recommendedName>
</protein>
<dbReference type="SMART" id="SM00316">
    <property type="entry name" value="S1"/>
    <property type="match status" value="1"/>
</dbReference>
<dbReference type="GO" id="GO:0016787">
    <property type="term" value="F:hydrolase activity"/>
    <property type="evidence" value="ECO:0007669"/>
    <property type="project" value="UniProtKB-KW"/>
</dbReference>
<comment type="subcellular location">
    <subcellularLocation>
        <location evidence="7">Cytoplasm</location>
    </subcellularLocation>
</comment>
<dbReference type="SMART" id="SM00955">
    <property type="entry name" value="RNB"/>
    <property type="match status" value="1"/>
</dbReference>
<keyword evidence="3 7" id="KW-0540">Nuclease</keyword>
<dbReference type="InterPro" id="IPR003029">
    <property type="entry name" value="S1_domain"/>
</dbReference>
<evidence type="ECO:0000259" key="10">
    <source>
        <dbReference type="PROSITE" id="PS50126"/>
    </source>
</evidence>
<dbReference type="InterPro" id="IPR012340">
    <property type="entry name" value="NA-bd_OB-fold"/>
</dbReference>
<dbReference type="NCBIfam" id="TIGR00358">
    <property type="entry name" value="3_prime_RNase"/>
    <property type="match status" value="1"/>
</dbReference>
<comment type="similarity">
    <text evidence="7">Belongs to the RNR ribonuclease family. RNase R subfamily.</text>
</comment>
<dbReference type="Pfam" id="PF17876">
    <property type="entry name" value="CSD2"/>
    <property type="match status" value="1"/>
</dbReference>
<sequence>MARQIRNRSTTATAAPARARKTRARPEAAGEGSAGSPEEFLPTKEQIVSFITESPGKVGKREIARAFGIGGGQRIWLKRILRELEDEGAIDRRHKTLNRTGSLPPVVLADITARDRDGELIARPAEWDDADGDARAPRILVHLPRRQRPGQPVPGVGDRVLLRIEANRDRDSEETPSATVAYVGRVIKVLAKVRAQVLGIFRANPDGPGGRLVPVDKKLLGREMPIRPGDAGDAQDGDLVSVSVARAGRFGSSFAKVSERLGSLKSERAVSLIAIRAHDIPDVFSPAALREAEEAQPAPLAGREDWRTLPLVTIDPADAKDHDDAVHATPDSDPANAGGFIVTVAIADVAAYVRPGTALDRDALERGNSVYFPDRVVPMLPERISNDLGSLRPREDRAALAVRMVIDVRGRKRHHTFHRIMMRSAAKLAYPQAQAAIDGAPDDTTGPILDSVLRPLWDAYAAMTDARDERDPLALDLPERKLILKPDGTLDRVVMPERLDAHRLIEECMILANVCAAETLEQAGSPLIYRTHDEPSPEKLRALAEVLASIGIKAPKTGALSPTLFNRILAHVEGSPNRDFVNEVVLRTQAQAEYSADNYGHFGLNLRRYAHFTSPIRRYADLVVHRGLIRALKLGKDGLPAHASREELAEVAAQISAAERRAMAAERETTDRLIAHFMADQIGATFAGRIAGVTGAGLFVKLDDTGADGFIPASTLGQDYFRFDETLHALVGSRSRKTYRLGDRVEVRLVEAVPIAGALRFELLGGDAGRTPRRGSRIRRAGIDEAPARGATTTGGRKRRP</sequence>
<keyword evidence="4 7" id="KW-0378">Hydrolase</keyword>